<organism evidence="5 6">
    <name type="scientific">Jiangella mangrovi</name>
    <dbReference type="NCBI Taxonomy" id="1524084"/>
    <lineage>
        <taxon>Bacteria</taxon>
        <taxon>Bacillati</taxon>
        <taxon>Actinomycetota</taxon>
        <taxon>Actinomycetes</taxon>
        <taxon>Jiangellales</taxon>
        <taxon>Jiangellaceae</taxon>
        <taxon>Jiangella</taxon>
    </lineage>
</organism>
<dbReference type="RefSeq" id="WP_184821632.1">
    <property type="nucleotide sequence ID" value="NZ_JACHMM010000001.1"/>
</dbReference>
<dbReference type="AlphaFoldDB" id="A0A7W9GP71"/>
<dbReference type="EMBL" id="JACHMM010000001">
    <property type="protein sequence ID" value="MBB5787520.1"/>
    <property type="molecule type" value="Genomic_DNA"/>
</dbReference>
<feature type="domain" description="FAD-binding PCMH-type" evidence="4">
    <location>
        <begin position="37"/>
        <end position="155"/>
    </location>
</feature>
<evidence type="ECO:0000313" key="6">
    <source>
        <dbReference type="Proteomes" id="UP000542813"/>
    </source>
</evidence>
<evidence type="ECO:0000256" key="1">
    <source>
        <dbReference type="ARBA" id="ARBA00005466"/>
    </source>
</evidence>
<accession>A0A7W9GP71</accession>
<dbReference type="PROSITE" id="PS51387">
    <property type="entry name" value="FAD_PCMH"/>
    <property type="match status" value="1"/>
</dbReference>
<proteinExistence type="inferred from homology"/>
<dbReference type="InterPro" id="IPR036318">
    <property type="entry name" value="FAD-bd_PCMH-like_sf"/>
</dbReference>
<evidence type="ECO:0000256" key="2">
    <source>
        <dbReference type="ARBA" id="ARBA00023002"/>
    </source>
</evidence>
<comment type="similarity">
    <text evidence="1">Belongs to the oxygen-dependent FAD-linked oxidoreductase family.</text>
</comment>
<dbReference type="InterPro" id="IPR016167">
    <property type="entry name" value="FAD-bd_PCMH_sub1"/>
</dbReference>
<dbReference type="InterPro" id="IPR006094">
    <property type="entry name" value="Oxid_FAD_bind_N"/>
</dbReference>
<keyword evidence="6" id="KW-1185">Reference proteome</keyword>
<dbReference type="PANTHER" id="PTHR13878:SF53">
    <property type="entry name" value="CYTOKININ DEHYDROGENASE 6"/>
    <property type="match status" value="1"/>
</dbReference>
<dbReference type="GO" id="GO:0016491">
    <property type="term" value="F:oxidoreductase activity"/>
    <property type="evidence" value="ECO:0007669"/>
    <property type="project" value="UniProtKB-KW"/>
</dbReference>
<dbReference type="SUPFAM" id="SSF56176">
    <property type="entry name" value="FAD-binding/transporter-associated domain-like"/>
    <property type="match status" value="1"/>
</dbReference>
<protein>
    <submittedName>
        <fullName evidence="5">FAD/FMN-containing dehydrogenase</fullName>
    </submittedName>
</protein>
<dbReference type="InterPro" id="IPR016166">
    <property type="entry name" value="FAD-bd_PCMH"/>
</dbReference>
<evidence type="ECO:0000256" key="3">
    <source>
        <dbReference type="SAM" id="MobiDB-lite"/>
    </source>
</evidence>
<dbReference type="Pfam" id="PF01565">
    <property type="entry name" value="FAD_binding_4"/>
    <property type="match status" value="1"/>
</dbReference>
<dbReference type="GO" id="GO:0071949">
    <property type="term" value="F:FAD binding"/>
    <property type="evidence" value="ECO:0007669"/>
    <property type="project" value="InterPro"/>
</dbReference>
<dbReference type="Gene3D" id="3.30.43.10">
    <property type="entry name" value="Uridine Diphospho-n-acetylenolpyruvylglucosamine Reductase, domain 2"/>
    <property type="match status" value="1"/>
</dbReference>
<evidence type="ECO:0000259" key="4">
    <source>
        <dbReference type="PROSITE" id="PS51387"/>
    </source>
</evidence>
<sequence length="155" mass="15690">MTDEATRPLTGLPALDGTVLRSEEALAEAADDFGHLVSLRPLAVLRPGSAGDVAAVVRWAAAQGVPVVARGEGHSVYGRSQVDGGIVVDMRPLGAVSPPEQGRIAVGAGATWRSVLAATLPAGSPRRCCRTTSTSPSAALSPSAGLAARRTGTAW</sequence>
<evidence type="ECO:0000313" key="5">
    <source>
        <dbReference type="EMBL" id="MBB5787520.1"/>
    </source>
</evidence>
<reference evidence="5 6" key="1">
    <citation type="submission" date="2020-08" db="EMBL/GenBank/DDBJ databases">
        <title>Sequencing the genomes of 1000 actinobacteria strains.</title>
        <authorList>
            <person name="Klenk H.-P."/>
        </authorList>
    </citation>
    <scope>NUCLEOTIDE SEQUENCE [LARGE SCALE GENOMIC DNA]</scope>
    <source>
        <strain evidence="5 6">DSM 102122</strain>
    </source>
</reference>
<dbReference type="InterPro" id="IPR050432">
    <property type="entry name" value="FAD-linked_Oxidoreductases_BP"/>
</dbReference>
<dbReference type="PANTHER" id="PTHR13878">
    <property type="entry name" value="GULONOLACTONE OXIDASE"/>
    <property type="match status" value="1"/>
</dbReference>
<gene>
    <name evidence="5" type="ORF">HD601_002095</name>
</gene>
<keyword evidence="2" id="KW-0560">Oxidoreductase</keyword>
<dbReference type="Proteomes" id="UP000542813">
    <property type="component" value="Unassembled WGS sequence"/>
</dbReference>
<name>A0A7W9GP71_9ACTN</name>
<feature type="region of interest" description="Disordered" evidence="3">
    <location>
        <begin position="127"/>
        <end position="155"/>
    </location>
</feature>
<feature type="compositionally biased region" description="Low complexity" evidence="3">
    <location>
        <begin position="131"/>
        <end position="148"/>
    </location>
</feature>
<comment type="caution">
    <text evidence="5">The sequence shown here is derived from an EMBL/GenBank/DDBJ whole genome shotgun (WGS) entry which is preliminary data.</text>
</comment>